<dbReference type="Pfam" id="PF00583">
    <property type="entry name" value="Acetyltransf_1"/>
    <property type="match status" value="1"/>
</dbReference>
<dbReference type="Gene3D" id="3.40.630.30">
    <property type="match status" value="1"/>
</dbReference>
<proteinExistence type="predicted"/>
<dbReference type="RefSeq" id="WP_111535973.1">
    <property type="nucleotide sequence ID" value="NZ_QKZL01000002.1"/>
</dbReference>
<sequence length="159" mass="17886">MTVRIAPAPPDFDDWTGLHKLLTGAFSYMEGRIDPPSSLNRLTPTSLAQKARSEILLLGRDGGRPVVCAFCAPRPPILYLSKIAVAPDCRGRGMLRLVLDRADRIARDHGLDMIELQTRIELTENHDRFRAMGFERFEETTHPGYTRPTSVTFRRPVVA</sequence>
<dbReference type="CDD" id="cd04301">
    <property type="entry name" value="NAT_SF"/>
    <property type="match status" value="1"/>
</dbReference>
<dbReference type="InterPro" id="IPR016181">
    <property type="entry name" value="Acyl_CoA_acyltransferase"/>
</dbReference>
<reference evidence="4 5" key="1">
    <citation type="submission" date="2018-06" db="EMBL/GenBank/DDBJ databases">
        <title>Genomic Encyclopedia of Archaeal and Bacterial Type Strains, Phase II (KMG-II): from individual species to whole genera.</title>
        <authorList>
            <person name="Goeker M."/>
        </authorList>
    </citation>
    <scope>NUCLEOTIDE SEQUENCE [LARGE SCALE GENOMIC DNA]</scope>
    <source>
        <strain evidence="4 5">DSM 22009</strain>
    </source>
</reference>
<organism evidence="4 5">
    <name type="scientific">Palleronia aestuarii</name>
    <dbReference type="NCBI Taxonomy" id="568105"/>
    <lineage>
        <taxon>Bacteria</taxon>
        <taxon>Pseudomonadati</taxon>
        <taxon>Pseudomonadota</taxon>
        <taxon>Alphaproteobacteria</taxon>
        <taxon>Rhodobacterales</taxon>
        <taxon>Roseobacteraceae</taxon>
        <taxon>Palleronia</taxon>
    </lineage>
</organism>
<keyword evidence="2" id="KW-0012">Acyltransferase</keyword>
<protein>
    <submittedName>
        <fullName evidence="4">Acetyltransferase (GNAT) family protein</fullName>
    </submittedName>
</protein>
<keyword evidence="1 4" id="KW-0808">Transferase</keyword>
<evidence type="ECO:0000313" key="4">
    <source>
        <dbReference type="EMBL" id="PZX19102.1"/>
    </source>
</evidence>
<dbReference type="InterPro" id="IPR000182">
    <property type="entry name" value="GNAT_dom"/>
</dbReference>
<dbReference type="PANTHER" id="PTHR43877">
    <property type="entry name" value="AMINOALKYLPHOSPHONATE N-ACETYLTRANSFERASE-RELATED-RELATED"/>
    <property type="match status" value="1"/>
</dbReference>
<feature type="domain" description="N-acetyltransferase" evidence="3">
    <location>
        <begin position="3"/>
        <end position="158"/>
    </location>
</feature>
<dbReference type="GO" id="GO:0016747">
    <property type="term" value="F:acyltransferase activity, transferring groups other than amino-acyl groups"/>
    <property type="evidence" value="ECO:0007669"/>
    <property type="project" value="InterPro"/>
</dbReference>
<dbReference type="SUPFAM" id="SSF55729">
    <property type="entry name" value="Acyl-CoA N-acyltransferases (Nat)"/>
    <property type="match status" value="1"/>
</dbReference>
<dbReference type="OrthoDB" id="9789603at2"/>
<name>A0A2W7P6T4_9RHOB</name>
<dbReference type="InterPro" id="IPR050832">
    <property type="entry name" value="Bact_Acetyltransf"/>
</dbReference>
<keyword evidence="5" id="KW-1185">Reference proteome</keyword>
<dbReference type="Proteomes" id="UP000248916">
    <property type="component" value="Unassembled WGS sequence"/>
</dbReference>
<comment type="caution">
    <text evidence="4">The sequence shown here is derived from an EMBL/GenBank/DDBJ whole genome shotgun (WGS) entry which is preliminary data.</text>
</comment>
<accession>A0A2W7P6T4</accession>
<evidence type="ECO:0000313" key="5">
    <source>
        <dbReference type="Proteomes" id="UP000248916"/>
    </source>
</evidence>
<gene>
    <name evidence="4" type="ORF">LX81_00802</name>
</gene>
<evidence type="ECO:0000259" key="3">
    <source>
        <dbReference type="PROSITE" id="PS51186"/>
    </source>
</evidence>
<evidence type="ECO:0000256" key="2">
    <source>
        <dbReference type="ARBA" id="ARBA00023315"/>
    </source>
</evidence>
<dbReference type="EMBL" id="QKZL01000002">
    <property type="protein sequence ID" value="PZX19102.1"/>
    <property type="molecule type" value="Genomic_DNA"/>
</dbReference>
<evidence type="ECO:0000256" key="1">
    <source>
        <dbReference type="ARBA" id="ARBA00022679"/>
    </source>
</evidence>
<dbReference type="PROSITE" id="PS51186">
    <property type="entry name" value="GNAT"/>
    <property type="match status" value="1"/>
</dbReference>
<dbReference type="AlphaFoldDB" id="A0A2W7P6T4"/>